<keyword evidence="6" id="KW-1185">Reference proteome</keyword>
<sequence length="264" mass="29014">MAMNLEELIEIIEEIAPPDTQESWDNSGIQVAAGPMEIQKVLTSLEITEAVIDEADEKDADLILTHHPLIFGGIKKVDYREMTGSFLVRLLNLGISVYSCHTPFDKLKGGNNDFLAELIGLEEIRGFSDGPEENRIGRIGYLSSPMTLVSMMDLLADRLDMDPEQIRAVGRPDTMIHKVGICTGAGADLMDLAIKNECQLFLTGDLKYHDAQKAKACGLAVIDAGHYGTEKSFAGNFAEKLRAKVDDGIEIIQSEVDIDPFEMI</sequence>
<comment type="caution">
    <text evidence="5">The sequence shown here is derived from an EMBL/GenBank/DDBJ whole genome shotgun (WGS) entry which is preliminary data.</text>
</comment>
<evidence type="ECO:0000256" key="2">
    <source>
        <dbReference type="ARBA" id="ARBA00022112"/>
    </source>
</evidence>
<reference evidence="5" key="1">
    <citation type="submission" date="2020-08" db="EMBL/GenBank/DDBJ databases">
        <title>Genome public.</title>
        <authorList>
            <person name="Liu C."/>
            <person name="Sun Q."/>
        </authorList>
    </citation>
    <scope>NUCLEOTIDE SEQUENCE</scope>
    <source>
        <strain evidence="5">BX12</strain>
    </source>
</reference>
<keyword evidence="3 4" id="KW-0479">Metal-binding</keyword>
<dbReference type="RefSeq" id="WP_187302618.1">
    <property type="nucleotide sequence ID" value="NZ_JACRYT010000005.1"/>
</dbReference>
<proteinExistence type="inferred from homology"/>
<evidence type="ECO:0000256" key="1">
    <source>
        <dbReference type="ARBA" id="ARBA00006964"/>
    </source>
</evidence>
<dbReference type="InterPro" id="IPR002678">
    <property type="entry name" value="DUF34/NIF3"/>
</dbReference>
<dbReference type="GO" id="GO:0046872">
    <property type="term" value="F:metal ion binding"/>
    <property type="evidence" value="ECO:0007669"/>
    <property type="project" value="UniProtKB-KW"/>
</dbReference>
<accession>A0A923SQI4</accession>
<dbReference type="EMBL" id="JACRYT010000005">
    <property type="protein sequence ID" value="MBC6679510.1"/>
    <property type="molecule type" value="Genomic_DNA"/>
</dbReference>
<dbReference type="GO" id="GO:0005737">
    <property type="term" value="C:cytoplasm"/>
    <property type="evidence" value="ECO:0007669"/>
    <property type="project" value="TreeGrafter"/>
</dbReference>
<evidence type="ECO:0000256" key="4">
    <source>
        <dbReference type="PIRSR" id="PIRSR602678-1"/>
    </source>
</evidence>
<evidence type="ECO:0000256" key="3">
    <source>
        <dbReference type="ARBA" id="ARBA00022723"/>
    </source>
</evidence>
<dbReference type="Gene3D" id="3.40.1390.30">
    <property type="entry name" value="NIF3 (NGG1p interacting factor 3)-like"/>
    <property type="match status" value="2"/>
</dbReference>
<feature type="binding site" evidence="4">
    <location>
        <position position="67"/>
    </location>
    <ligand>
        <name>a divalent metal cation</name>
        <dbReference type="ChEBI" id="CHEBI:60240"/>
        <label>1</label>
    </ligand>
</feature>
<feature type="binding site" evidence="4">
    <location>
        <position position="105"/>
    </location>
    <ligand>
        <name>a divalent metal cation</name>
        <dbReference type="ChEBI" id="CHEBI:60240"/>
        <label>1</label>
    </ligand>
</feature>
<name>A0A923SQI4_9FIRM</name>
<feature type="binding site" evidence="4">
    <location>
        <position position="226"/>
    </location>
    <ligand>
        <name>a divalent metal cation</name>
        <dbReference type="ChEBI" id="CHEBI:60240"/>
        <label>1</label>
    </ligand>
</feature>
<dbReference type="Pfam" id="PF01784">
    <property type="entry name" value="DUF34_NIF3"/>
    <property type="match status" value="1"/>
</dbReference>
<dbReference type="PANTHER" id="PTHR13799">
    <property type="entry name" value="NGG1 INTERACTING FACTOR 3"/>
    <property type="match status" value="1"/>
</dbReference>
<dbReference type="NCBIfam" id="TIGR00486">
    <property type="entry name" value="YbgI_SA1388"/>
    <property type="match status" value="1"/>
</dbReference>
<feature type="binding site" evidence="4">
    <location>
        <position position="230"/>
    </location>
    <ligand>
        <name>a divalent metal cation</name>
        <dbReference type="ChEBI" id="CHEBI:60240"/>
        <label>1</label>
    </ligand>
</feature>
<feature type="binding site" evidence="4">
    <location>
        <position position="66"/>
    </location>
    <ligand>
        <name>a divalent metal cation</name>
        <dbReference type="ChEBI" id="CHEBI:60240"/>
        <label>1</label>
    </ligand>
</feature>
<dbReference type="InterPro" id="IPR036069">
    <property type="entry name" value="DUF34/NIF3_sf"/>
</dbReference>
<gene>
    <name evidence="5" type="ORF">H9L42_06680</name>
</gene>
<dbReference type="FunFam" id="3.40.1390.30:FF:000001">
    <property type="entry name" value="GTP cyclohydrolase 1 type 2"/>
    <property type="match status" value="1"/>
</dbReference>
<evidence type="ECO:0000313" key="6">
    <source>
        <dbReference type="Proteomes" id="UP000602647"/>
    </source>
</evidence>
<dbReference type="PANTHER" id="PTHR13799:SF14">
    <property type="entry name" value="GTP CYCLOHYDROLASE 1 TYPE 2 HOMOLOG"/>
    <property type="match status" value="1"/>
</dbReference>
<dbReference type="AlphaFoldDB" id="A0A923SQI4"/>
<comment type="similarity">
    <text evidence="1">Belongs to the GTP cyclohydrolase I type 2/NIF3 family.</text>
</comment>
<evidence type="ECO:0000313" key="5">
    <source>
        <dbReference type="EMBL" id="MBC6679510.1"/>
    </source>
</evidence>
<protein>
    <recommendedName>
        <fullName evidence="2">GTP cyclohydrolase 1 type 2 homolog</fullName>
    </recommendedName>
</protein>
<dbReference type="Proteomes" id="UP000602647">
    <property type="component" value="Unassembled WGS sequence"/>
</dbReference>
<organism evidence="5 6">
    <name type="scientific">Zhenpiania hominis</name>
    <dbReference type="NCBI Taxonomy" id="2763644"/>
    <lineage>
        <taxon>Bacteria</taxon>
        <taxon>Bacillati</taxon>
        <taxon>Bacillota</taxon>
        <taxon>Clostridia</taxon>
        <taxon>Peptostreptococcales</taxon>
        <taxon>Anaerovoracaceae</taxon>
        <taxon>Zhenpiania</taxon>
    </lineage>
</organism>
<dbReference type="SUPFAM" id="SSF102705">
    <property type="entry name" value="NIF3 (NGG1p interacting factor 3)-like"/>
    <property type="match status" value="1"/>
</dbReference>